<organism evidence="1">
    <name type="scientific">marine sediment metagenome</name>
    <dbReference type="NCBI Taxonomy" id="412755"/>
    <lineage>
        <taxon>unclassified sequences</taxon>
        <taxon>metagenomes</taxon>
        <taxon>ecological metagenomes</taxon>
    </lineage>
</organism>
<reference evidence="1" key="1">
    <citation type="journal article" date="2014" name="Front. Microbiol.">
        <title>High frequency of phylogenetically diverse reductive dehalogenase-homologous genes in deep subseafloor sedimentary metagenomes.</title>
        <authorList>
            <person name="Kawai M."/>
            <person name="Futagami T."/>
            <person name="Toyoda A."/>
            <person name="Takaki Y."/>
            <person name="Nishi S."/>
            <person name="Hori S."/>
            <person name="Arai W."/>
            <person name="Tsubouchi T."/>
            <person name="Morono Y."/>
            <person name="Uchiyama I."/>
            <person name="Ito T."/>
            <person name="Fujiyama A."/>
            <person name="Inagaki F."/>
            <person name="Takami H."/>
        </authorList>
    </citation>
    <scope>NUCLEOTIDE SEQUENCE</scope>
    <source>
        <strain evidence="1">Expedition CK06-06</strain>
    </source>
</reference>
<proteinExistence type="predicted"/>
<dbReference type="AlphaFoldDB" id="X1DLZ7"/>
<protein>
    <submittedName>
        <fullName evidence="1">Uncharacterized protein</fullName>
    </submittedName>
</protein>
<gene>
    <name evidence="1" type="ORF">S03H2_04582</name>
</gene>
<dbReference type="EMBL" id="BARU01001835">
    <property type="protein sequence ID" value="GAH21227.1"/>
    <property type="molecule type" value="Genomic_DNA"/>
</dbReference>
<accession>X1DLZ7</accession>
<evidence type="ECO:0000313" key="1">
    <source>
        <dbReference type="EMBL" id="GAH21227.1"/>
    </source>
</evidence>
<feature type="non-terminal residue" evidence="1">
    <location>
        <position position="1"/>
    </location>
</feature>
<name>X1DLZ7_9ZZZZ</name>
<sequence length="51" mass="5581">LPQSSKYSAPGFDCKKRLNVMASKALSRPAPYPGIPDLAEIPLISELFYAE</sequence>
<comment type="caution">
    <text evidence="1">The sequence shown here is derived from an EMBL/GenBank/DDBJ whole genome shotgun (WGS) entry which is preliminary data.</text>
</comment>